<dbReference type="InParanoid" id="D8LJV6"/>
<feature type="region of interest" description="Disordered" evidence="1">
    <location>
        <begin position="156"/>
        <end position="217"/>
    </location>
</feature>
<dbReference type="AlphaFoldDB" id="D8LJV6"/>
<keyword evidence="2" id="KW-0472">Membrane</keyword>
<gene>
    <name evidence="3" type="ORF">Esi_0277_0015</name>
</gene>
<feature type="transmembrane region" description="Helical" evidence="2">
    <location>
        <begin position="308"/>
        <end position="333"/>
    </location>
</feature>
<evidence type="ECO:0000256" key="1">
    <source>
        <dbReference type="SAM" id="MobiDB-lite"/>
    </source>
</evidence>
<protein>
    <recommendedName>
        <fullName evidence="5">Transmembrane protein</fullName>
    </recommendedName>
</protein>
<sequence>MSLVGDDEQELPPPHNNDGGKASPRGGGTAGSTPQRACWGGGLPPTCGPAAARAAAAAAAAATTAAAGAQGGAGSTSGGSGRFPSHDRESFARTLNNEELDEVWKGLGEGVSQRGCGSEVGVGFDLADTTPPSPNGTGVSGAFPKLTANVLERHDQLADDDGSGGGGGGSGGGGGGAANVVPIPKKLMERSAEDMENGTSSKKSSGNGNGNQPASGVQQQEKTLLGAIVSYGVLVLWVGHLVFNVLLLWRVVADEQVWALCFLPGVLGILLSVNSCRKSHRRCKPLNADDAQTQRRQRGRERSAPHACALPAHTLLLLAVVVCLGLHASALLFCEKDMLLVFEEETLDPLCDDSSLALPLILDAIVLSVASLKASSLCWAWVLN</sequence>
<evidence type="ECO:0008006" key="5">
    <source>
        <dbReference type="Google" id="ProtNLM"/>
    </source>
</evidence>
<feature type="transmembrane region" description="Helical" evidence="2">
    <location>
        <begin position="257"/>
        <end position="276"/>
    </location>
</feature>
<feature type="compositionally biased region" description="Low complexity" evidence="1">
    <location>
        <begin position="197"/>
        <end position="206"/>
    </location>
</feature>
<dbReference type="EMBL" id="FN648461">
    <property type="protein sequence ID" value="CBN76007.1"/>
    <property type="molecule type" value="Genomic_DNA"/>
</dbReference>
<evidence type="ECO:0000313" key="4">
    <source>
        <dbReference type="Proteomes" id="UP000002630"/>
    </source>
</evidence>
<feature type="transmembrane region" description="Helical" evidence="2">
    <location>
        <begin position="356"/>
        <end position="382"/>
    </location>
</feature>
<dbReference type="Proteomes" id="UP000002630">
    <property type="component" value="Linkage Group LG02"/>
</dbReference>
<feature type="compositionally biased region" description="Acidic residues" evidence="1">
    <location>
        <begin position="1"/>
        <end position="10"/>
    </location>
</feature>
<feature type="transmembrane region" description="Helical" evidence="2">
    <location>
        <begin position="228"/>
        <end position="251"/>
    </location>
</feature>
<reference evidence="3 4" key="1">
    <citation type="journal article" date="2010" name="Nature">
        <title>The Ectocarpus genome and the independent evolution of multicellularity in brown algae.</title>
        <authorList>
            <person name="Cock J.M."/>
            <person name="Sterck L."/>
            <person name="Rouze P."/>
            <person name="Scornet D."/>
            <person name="Allen A.E."/>
            <person name="Amoutzias G."/>
            <person name="Anthouard V."/>
            <person name="Artiguenave F."/>
            <person name="Aury J.M."/>
            <person name="Badger J.H."/>
            <person name="Beszteri B."/>
            <person name="Billiau K."/>
            <person name="Bonnet E."/>
            <person name="Bothwell J.H."/>
            <person name="Bowler C."/>
            <person name="Boyen C."/>
            <person name="Brownlee C."/>
            <person name="Carrano C.J."/>
            <person name="Charrier B."/>
            <person name="Cho G.Y."/>
            <person name="Coelho S.M."/>
            <person name="Collen J."/>
            <person name="Corre E."/>
            <person name="Da Silva C."/>
            <person name="Delage L."/>
            <person name="Delaroque N."/>
            <person name="Dittami S.M."/>
            <person name="Doulbeau S."/>
            <person name="Elias M."/>
            <person name="Farnham G."/>
            <person name="Gachon C.M."/>
            <person name="Gschloessl B."/>
            <person name="Heesch S."/>
            <person name="Jabbari K."/>
            <person name="Jubin C."/>
            <person name="Kawai H."/>
            <person name="Kimura K."/>
            <person name="Kloareg B."/>
            <person name="Kupper F.C."/>
            <person name="Lang D."/>
            <person name="Le Bail A."/>
            <person name="Leblanc C."/>
            <person name="Lerouge P."/>
            <person name="Lohr M."/>
            <person name="Lopez P.J."/>
            <person name="Martens C."/>
            <person name="Maumus F."/>
            <person name="Michel G."/>
            <person name="Miranda-Saavedra D."/>
            <person name="Morales J."/>
            <person name="Moreau H."/>
            <person name="Motomura T."/>
            <person name="Nagasato C."/>
            <person name="Napoli C.A."/>
            <person name="Nelson D.R."/>
            <person name="Nyvall-Collen P."/>
            <person name="Peters A.F."/>
            <person name="Pommier C."/>
            <person name="Potin P."/>
            <person name="Poulain J."/>
            <person name="Quesneville H."/>
            <person name="Read B."/>
            <person name="Rensing S.A."/>
            <person name="Ritter A."/>
            <person name="Rousvoal S."/>
            <person name="Samanta M."/>
            <person name="Samson G."/>
            <person name="Schroeder D.C."/>
            <person name="Segurens B."/>
            <person name="Strittmatter M."/>
            <person name="Tonon T."/>
            <person name="Tregear J.W."/>
            <person name="Valentin K."/>
            <person name="von Dassow P."/>
            <person name="Yamagishi T."/>
            <person name="Van de Peer Y."/>
            <person name="Wincker P."/>
        </authorList>
    </citation>
    <scope>NUCLEOTIDE SEQUENCE [LARGE SCALE GENOMIC DNA]</scope>
    <source>
        <strain evidence="4">Ec32 / CCAP1310/4</strain>
    </source>
</reference>
<accession>D8LJV6</accession>
<proteinExistence type="predicted"/>
<name>D8LJV6_ECTSI</name>
<dbReference type="EMBL" id="FN649727">
    <property type="protein sequence ID" value="CBN76007.1"/>
    <property type="molecule type" value="Genomic_DNA"/>
</dbReference>
<evidence type="ECO:0000256" key="2">
    <source>
        <dbReference type="SAM" id="Phobius"/>
    </source>
</evidence>
<keyword evidence="2" id="KW-1133">Transmembrane helix</keyword>
<feature type="compositionally biased region" description="Gly residues" evidence="1">
    <location>
        <begin position="163"/>
        <end position="177"/>
    </location>
</feature>
<dbReference type="OrthoDB" id="10437546at2759"/>
<feature type="region of interest" description="Disordered" evidence="1">
    <location>
        <begin position="1"/>
        <end position="50"/>
    </location>
</feature>
<keyword evidence="4" id="KW-1185">Reference proteome</keyword>
<keyword evidence="2" id="KW-0812">Transmembrane</keyword>
<organism evidence="3 4">
    <name type="scientific">Ectocarpus siliculosus</name>
    <name type="common">Brown alga</name>
    <name type="synonym">Conferva siliculosa</name>
    <dbReference type="NCBI Taxonomy" id="2880"/>
    <lineage>
        <taxon>Eukaryota</taxon>
        <taxon>Sar</taxon>
        <taxon>Stramenopiles</taxon>
        <taxon>Ochrophyta</taxon>
        <taxon>PX clade</taxon>
        <taxon>Phaeophyceae</taxon>
        <taxon>Ectocarpales</taxon>
        <taxon>Ectocarpaceae</taxon>
        <taxon>Ectocarpus</taxon>
    </lineage>
</organism>
<evidence type="ECO:0000313" key="3">
    <source>
        <dbReference type="EMBL" id="CBN76007.1"/>
    </source>
</evidence>